<accession>A0ACC0DTF9</accession>
<proteinExistence type="predicted"/>
<reference evidence="2" key="2">
    <citation type="journal article" date="2018" name="Mol. Plant Microbe Interact.">
        <title>Genome sequence resources for the wheat stripe rust pathogen (Puccinia striiformis f. sp. tritici) and the barley stripe rust pathogen (Puccinia striiformis f. sp. hordei).</title>
        <authorList>
            <person name="Xia C."/>
            <person name="Wang M."/>
            <person name="Yin C."/>
            <person name="Cornejo O.E."/>
            <person name="Hulbert S.H."/>
            <person name="Chen X."/>
        </authorList>
    </citation>
    <scope>NUCLEOTIDE SEQUENCE [LARGE SCALE GENOMIC DNA]</scope>
    <source>
        <strain evidence="2">93-210</strain>
    </source>
</reference>
<name>A0ACC0DTF9_9BASI</name>
<organism evidence="1 2">
    <name type="scientific">Puccinia striiformis f. sp. tritici</name>
    <dbReference type="NCBI Taxonomy" id="168172"/>
    <lineage>
        <taxon>Eukaryota</taxon>
        <taxon>Fungi</taxon>
        <taxon>Dikarya</taxon>
        <taxon>Basidiomycota</taxon>
        <taxon>Pucciniomycotina</taxon>
        <taxon>Pucciniomycetes</taxon>
        <taxon>Pucciniales</taxon>
        <taxon>Pucciniaceae</taxon>
        <taxon>Puccinia</taxon>
    </lineage>
</organism>
<dbReference type="EMBL" id="CM045880">
    <property type="protein sequence ID" value="KAI7938309.1"/>
    <property type="molecule type" value="Genomic_DNA"/>
</dbReference>
<dbReference type="Proteomes" id="UP001060170">
    <property type="component" value="Chromosome 16"/>
</dbReference>
<protein>
    <submittedName>
        <fullName evidence="1">Uncharacterized protein</fullName>
    </submittedName>
</protein>
<gene>
    <name evidence="1" type="ORF">MJO28_015229</name>
</gene>
<evidence type="ECO:0000313" key="1">
    <source>
        <dbReference type="EMBL" id="KAI7938309.1"/>
    </source>
</evidence>
<evidence type="ECO:0000313" key="2">
    <source>
        <dbReference type="Proteomes" id="UP001060170"/>
    </source>
</evidence>
<sequence length="62" mass="6894">MIGVLAIQGAFKEHLSCLISYLLSRSCTTHQQSLGPDSHVVAVKFQHLFATSFWPELSPDHL</sequence>
<reference evidence="2" key="1">
    <citation type="journal article" date="2018" name="BMC Genomics">
        <title>Genomic insights into host adaptation between the wheat stripe rust pathogen (Puccinia striiformis f. sp. tritici) and the barley stripe rust pathogen (Puccinia striiformis f. sp. hordei).</title>
        <authorList>
            <person name="Xia C."/>
            <person name="Wang M."/>
            <person name="Yin C."/>
            <person name="Cornejo O.E."/>
            <person name="Hulbert S.H."/>
            <person name="Chen X."/>
        </authorList>
    </citation>
    <scope>NUCLEOTIDE SEQUENCE [LARGE SCALE GENOMIC DNA]</scope>
    <source>
        <strain evidence="2">93-210</strain>
    </source>
</reference>
<keyword evidence="2" id="KW-1185">Reference proteome</keyword>
<reference evidence="1 2" key="3">
    <citation type="journal article" date="2022" name="Microbiol. Spectr.">
        <title>Folding features and dynamics of 3D genome architecture in plant fungal pathogens.</title>
        <authorList>
            <person name="Xia C."/>
        </authorList>
    </citation>
    <scope>NUCLEOTIDE SEQUENCE [LARGE SCALE GENOMIC DNA]</scope>
    <source>
        <strain evidence="1 2">93-210</strain>
    </source>
</reference>
<comment type="caution">
    <text evidence="1">The sequence shown here is derived from an EMBL/GenBank/DDBJ whole genome shotgun (WGS) entry which is preliminary data.</text>
</comment>